<dbReference type="SUPFAM" id="SSF56801">
    <property type="entry name" value="Acetyl-CoA synthetase-like"/>
    <property type="match status" value="1"/>
</dbReference>
<dbReference type="NCBIfam" id="NF004674">
    <property type="entry name" value="PRK06018.1"/>
    <property type="match status" value="1"/>
</dbReference>
<dbReference type="InterPro" id="IPR042099">
    <property type="entry name" value="ANL_N_sf"/>
</dbReference>
<dbReference type="NCBIfam" id="NF005426">
    <property type="entry name" value="PRK07008.1"/>
    <property type="match status" value="1"/>
</dbReference>
<feature type="domain" description="AMP-binding enzyme C-terminal" evidence="6">
    <location>
        <begin position="451"/>
        <end position="525"/>
    </location>
</feature>
<dbReference type="GO" id="GO:0016874">
    <property type="term" value="F:ligase activity"/>
    <property type="evidence" value="ECO:0007669"/>
    <property type="project" value="UniProtKB-KW"/>
</dbReference>
<dbReference type="InterPro" id="IPR045851">
    <property type="entry name" value="AMP-bd_C_sf"/>
</dbReference>
<evidence type="ECO:0000256" key="4">
    <source>
        <dbReference type="ARBA" id="ARBA00023098"/>
    </source>
</evidence>
<dbReference type="NCBIfam" id="NF004837">
    <property type="entry name" value="PRK06187.1"/>
    <property type="match status" value="1"/>
</dbReference>
<keyword evidence="3" id="KW-0276">Fatty acid metabolism</keyword>
<dbReference type="Gene3D" id="3.40.50.12780">
    <property type="entry name" value="N-terminal domain of ligase-like"/>
    <property type="match status" value="1"/>
</dbReference>
<comment type="similarity">
    <text evidence="1">Belongs to the ATP-dependent AMP-binding enzyme family.</text>
</comment>
<dbReference type="PROSITE" id="PS00455">
    <property type="entry name" value="AMP_BINDING"/>
    <property type="match status" value="1"/>
</dbReference>
<keyword evidence="2" id="KW-0436">Ligase</keyword>
<dbReference type="CDD" id="cd12119">
    <property type="entry name" value="ttLC_FACS_AlkK_like"/>
    <property type="match status" value="1"/>
</dbReference>
<protein>
    <recommendedName>
        <fullName evidence="8">AMP-dependent synthetase/ligase domain-containing protein</fullName>
    </recommendedName>
</protein>
<feature type="domain" description="AMP-dependent synthetase/ligase" evidence="5">
    <location>
        <begin position="22"/>
        <end position="401"/>
    </location>
</feature>
<organism evidence="7">
    <name type="scientific">marine metagenome</name>
    <dbReference type="NCBI Taxonomy" id="408172"/>
    <lineage>
        <taxon>unclassified sequences</taxon>
        <taxon>metagenomes</taxon>
        <taxon>ecological metagenomes</taxon>
    </lineage>
</organism>
<sequence length="545" mass="60691">MLGLMMDTPLLISSLMIHAEKNFPEQEIVSVAADNPDHRYTFQDAFKRTRQLANALQSLGIQQGDRVGTLAWNDHRHFELYYAISCSGAICHTVNPRLFPEQLIYIINHAEDRVIFCDPMFVPLLENIQDQLESIEHVIVLTSENHMPASSLPNLLCYETLIAGESNEYEWPEFDEKTASAMCYTSGTTGNPKGVLYDHRSTILHAYAAALPDVFGISASDCILPIVPMFHVNAWGTIYAGPLCGSKIILPGSKMGDGETLQRLIESEQVTVSQGVPTVWLALLAYLEESGKQIPSLKRVITGGAACPAVIAQEMQEKHDVYVHVAWGMTEMSPLGTFNQFKPGMEDLEGDELLEAQLKAGRGVYGVEMKITDDDNNELPWDGVAFGSLKVRGPWVLSDYFKAEPGTTLEEDGWFETGDVATIDERGFMAITDRTKDVIKSGGEWISSIDLENTAINHPKVAEAAVIGVNHPKWTERPLLLVQAKEGEELSKDEILQWYEGKVAKWWIPDDVVFVDSLPHTATGKIQKFELRKTYKDHQLPNIDA</sequence>
<dbReference type="Gene3D" id="3.30.300.30">
    <property type="match status" value="1"/>
</dbReference>
<dbReference type="Pfam" id="PF13193">
    <property type="entry name" value="AMP-binding_C"/>
    <property type="match status" value="1"/>
</dbReference>
<evidence type="ECO:0000313" key="7">
    <source>
        <dbReference type="EMBL" id="SUZ53853.1"/>
    </source>
</evidence>
<name>A0A381NK01_9ZZZZ</name>
<dbReference type="InterPro" id="IPR000873">
    <property type="entry name" value="AMP-dep_synth/lig_dom"/>
</dbReference>
<dbReference type="Pfam" id="PF00501">
    <property type="entry name" value="AMP-binding"/>
    <property type="match status" value="1"/>
</dbReference>
<keyword evidence="4" id="KW-0443">Lipid metabolism</keyword>
<dbReference type="InterPro" id="IPR025110">
    <property type="entry name" value="AMP-bd_C"/>
</dbReference>
<gene>
    <name evidence="7" type="ORF">METZ01_LOCUS6707</name>
</gene>
<dbReference type="AlphaFoldDB" id="A0A381NK01"/>
<reference evidence="7" key="1">
    <citation type="submission" date="2018-05" db="EMBL/GenBank/DDBJ databases">
        <authorList>
            <person name="Lanie J.A."/>
            <person name="Ng W.-L."/>
            <person name="Kazmierczak K.M."/>
            <person name="Andrzejewski T.M."/>
            <person name="Davidsen T.M."/>
            <person name="Wayne K.J."/>
            <person name="Tettelin H."/>
            <person name="Glass J.I."/>
            <person name="Rusch D."/>
            <person name="Podicherti R."/>
            <person name="Tsui H.-C.T."/>
            <person name="Winkler M.E."/>
        </authorList>
    </citation>
    <scope>NUCLEOTIDE SEQUENCE</scope>
</reference>
<accession>A0A381NK01</accession>
<evidence type="ECO:0008006" key="8">
    <source>
        <dbReference type="Google" id="ProtNLM"/>
    </source>
</evidence>
<evidence type="ECO:0000256" key="1">
    <source>
        <dbReference type="ARBA" id="ARBA00006432"/>
    </source>
</evidence>
<dbReference type="GO" id="GO:0006631">
    <property type="term" value="P:fatty acid metabolic process"/>
    <property type="evidence" value="ECO:0007669"/>
    <property type="project" value="UniProtKB-KW"/>
</dbReference>
<dbReference type="PANTHER" id="PTHR43859:SF4">
    <property type="entry name" value="BUTANOATE--COA LIGASE AAE1-RELATED"/>
    <property type="match status" value="1"/>
</dbReference>
<dbReference type="PANTHER" id="PTHR43859">
    <property type="entry name" value="ACYL-ACTIVATING ENZYME"/>
    <property type="match status" value="1"/>
</dbReference>
<proteinExistence type="inferred from homology"/>
<dbReference type="FunFam" id="3.30.300.30:FF:000008">
    <property type="entry name" value="2,3-dihydroxybenzoate-AMP ligase"/>
    <property type="match status" value="1"/>
</dbReference>
<evidence type="ECO:0000259" key="5">
    <source>
        <dbReference type="Pfam" id="PF00501"/>
    </source>
</evidence>
<dbReference type="EMBL" id="UINC01000354">
    <property type="protein sequence ID" value="SUZ53853.1"/>
    <property type="molecule type" value="Genomic_DNA"/>
</dbReference>
<evidence type="ECO:0000256" key="2">
    <source>
        <dbReference type="ARBA" id="ARBA00022598"/>
    </source>
</evidence>
<evidence type="ECO:0000259" key="6">
    <source>
        <dbReference type="Pfam" id="PF13193"/>
    </source>
</evidence>
<evidence type="ECO:0000256" key="3">
    <source>
        <dbReference type="ARBA" id="ARBA00022832"/>
    </source>
</evidence>
<dbReference type="InterPro" id="IPR020845">
    <property type="entry name" value="AMP-binding_CS"/>
</dbReference>